<protein>
    <submittedName>
        <fullName evidence="2">Unannotated protein</fullName>
    </submittedName>
</protein>
<dbReference type="CDD" id="cd00118">
    <property type="entry name" value="LysM"/>
    <property type="match status" value="1"/>
</dbReference>
<dbReference type="SUPFAM" id="SSF54106">
    <property type="entry name" value="LysM domain"/>
    <property type="match status" value="1"/>
</dbReference>
<dbReference type="InterPro" id="IPR018392">
    <property type="entry name" value="LysM"/>
</dbReference>
<dbReference type="Gene3D" id="3.10.350.10">
    <property type="entry name" value="LysM domain"/>
    <property type="match status" value="1"/>
</dbReference>
<proteinExistence type="predicted"/>
<name>A0A6J6GRL9_9ZZZZ</name>
<dbReference type="AlphaFoldDB" id="A0A6J6GRL9"/>
<dbReference type="Pfam" id="PF01476">
    <property type="entry name" value="LysM"/>
    <property type="match status" value="1"/>
</dbReference>
<dbReference type="SMART" id="SM00257">
    <property type="entry name" value="LysM"/>
    <property type="match status" value="1"/>
</dbReference>
<gene>
    <name evidence="2" type="ORF">UFOPK1843_00252</name>
</gene>
<dbReference type="EMBL" id="CAEZUR010000012">
    <property type="protein sequence ID" value="CAB4602489.1"/>
    <property type="molecule type" value="Genomic_DNA"/>
</dbReference>
<evidence type="ECO:0000259" key="1">
    <source>
        <dbReference type="PROSITE" id="PS51782"/>
    </source>
</evidence>
<sequence length="1153" mass="123063">MFNKLRKVLVGLITLCLSLAGIVATEAPSFALNANTFDPGWIISDSVFYDWGTMDAADIQKFLNARVATCTDDDGGPKCIKNYKEDVVGSYAIRGSLHNYSDRICADVPAATNQSAAQIIAKVAVACKINPRVLIVTLQKEQGLIGAADPTEYMYKAAMGYGCPDSAPEICGQDSNSKSRLFWQLYRAAWQLRWYGDPRGSFTYLKPGKFISMGYNPKDSCGRKSFKLKSQATANLYYYTPYVPNKAALDNLWGTGDTCSAYGNRNFWRQFWTWFGSPVAGGYLLKSSTSQTYLVNQTTSKRYLITNESMVADFEPLGPLGTVSEDYIASFIDAGELKPLVSDAAGKRYLIASGLKYEIASAAQATALGLAWVTAPLLTDVQISNFGDLTFGKSATTDETFLLNGSTRALVNNAELLKTLSAMGSTAVIQDSVLNGFTLTNPVTQLVQDSAGNRFDLQNGLKVPIGSQAVATALGHNWSAATTIDSTKLSRITSAAFLKTANGTSSYFLSGSTRHQVISSAMLSSMSKFGSTATVSSDYLAKFPSGNTISSLLKSDTKTYYINAGYKYVVTPSQATGMGLDSTKAVLCSSAQLTTVPSPILIKSSAGGPTYLVDDYLAKHPLNEADLENYTALSVIGTVPAAYISAIPSKTDPARMVNSTDGLHYFLVGAKKYRILNAATAKSISPTTFGVGADYASLPTLSTSQLSKYVLGSSTTYVTSYVKTTDASYLIENGSRREILDAASLAAYTGAPPAASAISALHFKALPLGNPIIADNSIFKTSDATNYGLFISGVYYSMTPELYNDVQNAAAWHFTKSTGKLSGASVAKLPAGVKLSNFAKNATSGYVLFGAGKQAITDIQNISSTVVTLPNVILDKIDAANNLVLTTPLVVKESNTATSTVLLTAQKARTILDNDESAKLLPLVSSGSAQVWPKYVISQIAPGTKVLAPASVFKVKESGNIYLFDGFAKALRMTAATAAAFTKAKLKEVTRADLVGYNTAGTLDWQKITCGTESYLVDGGVPLLLEAATISQWPATAKALDQKTCQKLNPTTTRVGVFIANGTAKYKVISGKLKPIRSAAEYTALLGNQTPAALVSTELIASMTKLNPTSYVVVAKDTLYKVAIKFKTTRAKLRTLNNLSTDILQRGQVLILP</sequence>
<organism evidence="2">
    <name type="scientific">freshwater metagenome</name>
    <dbReference type="NCBI Taxonomy" id="449393"/>
    <lineage>
        <taxon>unclassified sequences</taxon>
        <taxon>metagenomes</taxon>
        <taxon>ecological metagenomes</taxon>
    </lineage>
</organism>
<reference evidence="2" key="1">
    <citation type="submission" date="2020-05" db="EMBL/GenBank/DDBJ databases">
        <authorList>
            <person name="Chiriac C."/>
            <person name="Salcher M."/>
            <person name="Ghai R."/>
            <person name="Kavagutti S V."/>
        </authorList>
    </citation>
    <scope>NUCLEOTIDE SEQUENCE</scope>
</reference>
<dbReference type="InterPro" id="IPR036779">
    <property type="entry name" value="LysM_dom_sf"/>
</dbReference>
<accession>A0A6J6GRL9</accession>
<feature type="domain" description="LysM" evidence="1">
    <location>
        <begin position="1109"/>
        <end position="1152"/>
    </location>
</feature>
<dbReference type="PROSITE" id="PS51782">
    <property type="entry name" value="LYSM"/>
    <property type="match status" value="1"/>
</dbReference>
<evidence type="ECO:0000313" key="2">
    <source>
        <dbReference type="EMBL" id="CAB4602489.1"/>
    </source>
</evidence>